<reference evidence="2 3" key="1">
    <citation type="submission" date="2013-02" db="EMBL/GenBank/DDBJ databases">
        <title>Genome sequence of Clostridium saccharoperbutylacetonicum N1-4(HMT).</title>
        <authorList>
            <person name="Poehlein A."/>
            <person name="Daniel R."/>
        </authorList>
    </citation>
    <scope>NUCLEOTIDE SEQUENCE [LARGE SCALE GENOMIC DNA]</scope>
    <source>
        <strain evidence="3">N1-4(HMT)</strain>
    </source>
</reference>
<dbReference type="eggNOG" id="ENOG5033945">
    <property type="taxonomic scope" value="Bacteria"/>
</dbReference>
<gene>
    <name evidence="2" type="ORF">Cspa_c40320</name>
</gene>
<feature type="region of interest" description="Disordered" evidence="1">
    <location>
        <begin position="29"/>
        <end position="52"/>
    </location>
</feature>
<dbReference type="AlphaFoldDB" id="M1MIQ4"/>
<dbReference type="STRING" id="36745.CLSAP_37960"/>
<dbReference type="PATRIC" id="fig|931276.5.peg.4066"/>
<feature type="compositionally biased region" description="Basic and acidic residues" evidence="1">
    <location>
        <begin position="41"/>
        <end position="52"/>
    </location>
</feature>
<dbReference type="HOGENOM" id="CLU_1118648_0_0_9"/>
<dbReference type="EMBL" id="CP004121">
    <property type="protein sequence ID" value="AGF57789.1"/>
    <property type="molecule type" value="Genomic_DNA"/>
</dbReference>
<name>M1MIQ4_9CLOT</name>
<protein>
    <submittedName>
        <fullName evidence="2">Uncharacterized protein</fullName>
    </submittedName>
</protein>
<dbReference type="Proteomes" id="UP000011728">
    <property type="component" value="Chromosome"/>
</dbReference>
<sequence length="248" mass="28102">MNKIIYFNKIVIITMIVALLEGCGEKTQQVETSPSNQNTASEDKFSSNTDKKEEIKAVETTKQDFKEINIDANLKKKLDTFFSNFSEAHLKSFEKDKLDDSSLIVFGIRHIMLNNFKLIQLKGDTGYVKAEDVDAKALFYFGKKVNQHKNTGEYIFENGLYKIRMASGDEYTFSQINKLYDLGNNKYKAEVSVYIASSGYTGDSHGTIEEWKASGGEIPKLSNKVTATIEKISQDGNERFILTEYNIN</sequence>
<accession>M1MIQ4</accession>
<keyword evidence="3" id="KW-1185">Reference proteome</keyword>
<evidence type="ECO:0000313" key="2">
    <source>
        <dbReference type="EMBL" id="AGF57789.1"/>
    </source>
</evidence>
<organism evidence="2 3">
    <name type="scientific">Clostridium saccharoperbutylacetonicum N1-4(HMT)</name>
    <dbReference type="NCBI Taxonomy" id="931276"/>
    <lineage>
        <taxon>Bacteria</taxon>
        <taxon>Bacillati</taxon>
        <taxon>Bacillota</taxon>
        <taxon>Clostridia</taxon>
        <taxon>Eubacteriales</taxon>
        <taxon>Clostridiaceae</taxon>
        <taxon>Clostridium</taxon>
    </lineage>
</organism>
<evidence type="ECO:0000256" key="1">
    <source>
        <dbReference type="SAM" id="MobiDB-lite"/>
    </source>
</evidence>
<evidence type="ECO:0000313" key="3">
    <source>
        <dbReference type="Proteomes" id="UP000011728"/>
    </source>
</evidence>
<feature type="compositionally biased region" description="Polar residues" evidence="1">
    <location>
        <begin position="29"/>
        <end position="40"/>
    </location>
</feature>
<dbReference type="OrthoDB" id="9802197at2"/>
<dbReference type="RefSeq" id="WP_015394101.1">
    <property type="nucleotide sequence ID" value="NC_020291.1"/>
</dbReference>
<proteinExistence type="predicted"/>
<dbReference type="KEGG" id="csr:Cspa_c40320"/>